<dbReference type="InterPro" id="IPR035940">
    <property type="entry name" value="CAP_sf"/>
</dbReference>
<evidence type="ECO:0000256" key="1">
    <source>
        <dbReference type="SAM" id="MobiDB-lite"/>
    </source>
</evidence>
<organism evidence="3 4">
    <name type="scientific">Roseburia inulinivorans</name>
    <dbReference type="NCBI Taxonomy" id="360807"/>
    <lineage>
        <taxon>Bacteria</taxon>
        <taxon>Bacillati</taxon>
        <taxon>Bacillota</taxon>
        <taxon>Clostridia</taxon>
        <taxon>Lachnospirales</taxon>
        <taxon>Lachnospiraceae</taxon>
        <taxon>Roseburia</taxon>
    </lineage>
</organism>
<dbReference type="InterPro" id="IPR014044">
    <property type="entry name" value="CAP_dom"/>
</dbReference>
<dbReference type="SUPFAM" id="SSF55797">
    <property type="entry name" value="PR-1-like"/>
    <property type="match status" value="1"/>
</dbReference>
<accession>A0A3R6H1X1</accession>
<gene>
    <name evidence="3" type="ORF">DW654_09035</name>
</gene>
<sequence>MIVLISETFGGHKMKNTSYKNKQFVLLGMTFLSVAGIAGCSKVELAQSSVTLELGDELSENVADYLQNPDEKILKDASLDLSAVDETKVGSYNAAVAYDGKNYPFTVEVKDTTSPQCEAKDYIYMQPGTLTVDDLVTEIKDASETSSGIVSCEQKEDLVVCDYDDMLQERAAVDTADPYDEVDYQESVQLDDEGCYEVTAQVKDSEGNFTDITLNVYVDGTAPELAQNVIDLEVDASGISIDDINTDDAEKIADMLHELPDFANAEWAAASDAFCGDNAISYEFEQKSFNLQKENPVEVLNVHCTVQDQAGNENEADYEVMVTYTGLDAEALLEKTGLIMQIADTSTNNNSTSSNNNMTKSDGKSNKNQNGEYKGNDTVNDLGMTDAEFAAMFDSMTPEEREAFLNSMASGSTDESYNIATEQGTISYYYDSSAAQQVFSLVNQERVNNGLPELTWDSDMASYSDRRAMEIVTDFSHNSAGGKWSVGENIGQGYENASAVVSGWMNSEGHKANILSTVSTRASVSSYVEKETFSNGSRINNHYWVINFTH</sequence>
<dbReference type="PANTHER" id="PTHR31157">
    <property type="entry name" value="SCP DOMAIN-CONTAINING PROTEIN"/>
    <property type="match status" value="1"/>
</dbReference>
<dbReference type="AlphaFoldDB" id="A0A3R6H1X1"/>
<dbReference type="CDD" id="cd05379">
    <property type="entry name" value="CAP_bacterial"/>
    <property type="match status" value="1"/>
</dbReference>
<dbReference type="Proteomes" id="UP000283701">
    <property type="component" value="Unassembled WGS sequence"/>
</dbReference>
<dbReference type="EMBL" id="QRHP01000008">
    <property type="protein sequence ID" value="RHF84278.1"/>
    <property type="molecule type" value="Genomic_DNA"/>
</dbReference>
<dbReference type="PANTHER" id="PTHR31157:SF1">
    <property type="entry name" value="SCP DOMAIN-CONTAINING PROTEIN"/>
    <property type="match status" value="1"/>
</dbReference>
<evidence type="ECO:0000313" key="3">
    <source>
        <dbReference type="EMBL" id="RHF84278.1"/>
    </source>
</evidence>
<evidence type="ECO:0000259" key="2">
    <source>
        <dbReference type="Pfam" id="PF00188"/>
    </source>
</evidence>
<reference evidence="3 4" key="1">
    <citation type="submission" date="2018-08" db="EMBL/GenBank/DDBJ databases">
        <title>A genome reference for cultivated species of the human gut microbiota.</title>
        <authorList>
            <person name="Zou Y."/>
            <person name="Xue W."/>
            <person name="Luo G."/>
        </authorList>
    </citation>
    <scope>NUCLEOTIDE SEQUENCE [LARGE SCALE GENOMIC DNA]</scope>
    <source>
        <strain evidence="3 4">AM23-23AC</strain>
    </source>
</reference>
<proteinExistence type="predicted"/>
<evidence type="ECO:0000313" key="4">
    <source>
        <dbReference type="Proteomes" id="UP000283701"/>
    </source>
</evidence>
<feature type="domain" description="SCP" evidence="2">
    <location>
        <begin position="440"/>
        <end position="548"/>
    </location>
</feature>
<feature type="region of interest" description="Disordered" evidence="1">
    <location>
        <begin position="345"/>
        <end position="378"/>
    </location>
</feature>
<feature type="compositionally biased region" description="Low complexity" evidence="1">
    <location>
        <begin position="345"/>
        <end position="357"/>
    </location>
</feature>
<name>A0A3R6H1X1_9FIRM</name>
<protein>
    <submittedName>
        <fullName evidence="3">CAP domain-containing protein</fullName>
    </submittedName>
</protein>
<dbReference type="Gene3D" id="3.40.33.10">
    <property type="entry name" value="CAP"/>
    <property type="match status" value="1"/>
</dbReference>
<comment type="caution">
    <text evidence="3">The sequence shown here is derived from an EMBL/GenBank/DDBJ whole genome shotgun (WGS) entry which is preliminary data.</text>
</comment>
<dbReference type="Pfam" id="PF00188">
    <property type="entry name" value="CAP"/>
    <property type="match status" value="1"/>
</dbReference>